<dbReference type="STRING" id="568069.A0A1J1IHM6"/>
<dbReference type="PROSITE" id="PS50280">
    <property type="entry name" value="SET"/>
    <property type="match status" value="1"/>
</dbReference>
<evidence type="ECO:0000256" key="6">
    <source>
        <dbReference type="ARBA" id="ARBA00022679"/>
    </source>
</evidence>
<dbReference type="Pfam" id="PF00397">
    <property type="entry name" value="WW"/>
    <property type="match status" value="1"/>
</dbReference>
<gene>
    <name evidence="16" type="ORF">CLUMA_CG012963</name>
</gene>
<keyword evidence="4" id="KW-0158">Chromosome</keyword>
<dbReference type="GO" id="GO:0140955">
    <property type="term" value="F:histone H3K36 trimethyltransferase activity"/>
    <property type="evidence" value="ECO:0007669"/>
    <property type="project" value="UniProtKB-EC"/>
</dbReference>
<dbReference type="InterPro" id="IPR001202">
    <property type="entry name" value="WW_dom"/>
</dbReference>
<evidence type="ECO:0000256" key="1">
    <source>
        <dbReference type="ARBA" id="ARBA00004123"/>
    </source>
</evidence>
<feature type="region of interest" description="Disordered" evidence="11">
    <location>
        <begin position="787"/>
        <end position="821"/>
    </location>
</feature>
<evidence type="ECO:0000259" key="15">
    <source>
        <dbReference type="PROSITE" id="PS51215"/>
    </source>
</evidence>
<feature type="compositionally biased region" description="Acidic residues" evidence="11">
    <location>
        <begin position="1056"/>
        <end position="1078"/>
    </location>
</feature>
<dbReference type="PANTHER" id="PTHR46711">
    <property type="entry name" value="HISTONE-LYSINE N-METHYLTRANSFERASE SETD2"/>
    <property type="match status" value="1"/>
</dbReference>
<keyword evidence="17" id="KW-1185">Reference proteome</keyword>
<dbReference type="CDD" id="cd19172">
    <property type="entry name" value="SET_SETD2"/>
    <property type="match status" value="1"/>
</dbReference>
<keyword evidence="7" id="KW-0949">S-adenosyl-L-methionine</keyword>
<evidence type="ECO:0000313" key="16">
    <source>
        <dbReference type="EMBL" id="CRK99723.1"/>
    </source>
</evidence>
<dbReference type="Pfam" id="PF08236">
    <property type="entry name" value="SRI"/>
    <property type="match status" value="1"/>
</dbReference>
<dbReference type="InterPro" id="IPR044437">
    <property type="entry name" value="SETD2/Set2_SET"/>
</dbReference>
<dbReference type="PROSITE" id="PS50020">
    <property type="entry name" value="WW_DOMAIN_2"/>
    <property type="match status" value="1"/>
</dbReference>
<dbReference type="Gene3D" id="2.170.270.10">
    <property type="entry name" value="SET domain"/>
    <property type="match status" value="1"/>
</dbReference>
<dbReference type="EC" id="2.1.1.359" evidence="3"/>
<dbReference type="InterPro" id="IPR013257">
    <property type="entry name" value="SRI"/>
</dbReference>
<proteinExistence type="predicted"/>
<feature type="domain" description="WW" evidence="12">
    <location>
        <begin position="1013"/>
        <end position="1046"/>
    </location>
</feature>
<feature type="region of interest" description="Disordered" evidence="11">
    <location>
        <begin position="602"/>
        <end position="634"/>
    </location>
</feature>
<keyword evidence="9" id="KW-0804">Transcription</keyword>
<dbReference type="InterPro" id="IPR042294">
    <property type="entry name" value="SETD2_animal"/>
</dbReference>
<feature type="domain" description="AWS" evidence="15">
    <location>
        <begin position="384"/>
        <end position="437"/>
    </location>
</feature>
<evidence type="ECO:0000259" key="14">
    <source>
        <dbReference type="PROSITE" id="PS50868"/>
    </source>
</evidence>
<dbReference type="InterPro" id="IPR006560">
    <property type="entry name" value="AWS_dom"/>
</dbReference>
<evidence type="ECO:0000256" key="3">
    <source>
        <dbReference type="ARBA" id="ARBA00012178"/>
    </source>
</evidence>
<keyword evidence="8" id="KW-0805">Transcription regulation</keyword>
<dbReference type="InterPro" id="IPR001214">
    <property type="entry name" value="SET_dom"/>
</dbReference>
<dbReference type="Gene3D" id="2.20.70.10">
    <property type="match status" value="1"/>
</dbReference>
<dbReference type="Proteomes" id="UP000183832">
    <property type="component" value="Unassembled WGS sequence"/>
</dbReference>
<keyword evidence="6" id="KW-0808">Transferase</keyword>
<dbReference type="GO" id="GO:0006355">
    <property type="term" value="P:regulation of DNA-templated transcription"/>
    <property type="evidence" value="ECO:0007669"/>
    <property type="project" value="InterPro"/>
</dbReference>
<dbReference type="CDD" id="cd00201">
    <property type="entry name" value="WW"/>
    <property type="match status" value="1"/>
</dbReference>
<dbReference type="Pfam" id="PF00856">
    <property type="entry name" value="SET"/>
    <property type="match status" value="1"/>
</dbReference>
<dbReference type="SMART" id="SM00508">
    <property type="entry name" value="PostSET"/>
    <property type="match status" value="1"/>
</dbReference>
<dbReference type="SMART" id="SM00317">
    <property type="entry name" value="SET"/>
    <property type="match status" value="1"/>
</dbReference>
<evidence type="ECO:0000256" key="4">
    <source>
        <dbReference type="ARBA" id="ARBA00022454"/>
    </source>
</evidence>
<keyword evidence="10" id="KW-0539">Nucleus</keyword>
<evidence type="ECO:0000259" key="13">
    <source>
        <dbReference type="PROSITE" id="PS50280"/>
    </source>
</evidence>
<sequence length="1352" mass="156756">MERKTRSGKVTIAPPVATVGKKKGRKKKSETSEIQPTIEICEEFTPTTRTRRSCRGKNVDLLSIGVNSDASIIDTAEDSNLSILTSDSSILNDTTTTLPVSMPSFSETDCSVTDDVDKTEKTLQIVLERVDDAKFIKKEEEKQLPVIIKEEIEVLKEDDALENLEQKFNEVVLKEESSEVPQTIKIEENLKDKRNVEEIEDVEMKEEKIEDIAVAALLNLSEIEEVKIPIAEEKLPNEESDKNLKLIPAEDEIKKEETFDYMEIDDVPFVRRSRRLQCNYMEAQQIKIDDSTSQPTPSVSVESQEELSSSSVALMNPVTTNEQITAEVTAPEKDEVPKEKIPQIQVSQEVRKEVHHMDERLKRYETIRDNIYSKKSDKKVCKVNKTMKCDCTITEEEVKNGELGCQFNCINRILYIECGAKCRCGEYCDNQQFQRYNYSACSVFDTTTKGFGIRADQDIPAETFIIEYVGEVLDNKQFEKRAKKYSENKNIHYYFMALKSNAIIDATKKGNISRFINHSCDPNAETQKWTVNGELRVGFFSRKDIKQGEEITFDYQYQRYGKEAQKCYCEATNCRGWIGENPLDEAEEEECIESPEIDETKAKKTKGRKGRQPKATQPEQELKDDSESEVDDKAVNNVKPIVKKREASKKLADKMKKRQEMYEDLEIKEEINDLTKSGLKNRGHTIRLARLVVRAKNVDARSRILKILINGDLPCRRLFLDYNGLKLLHSWMIELKMIFIPDLELCIEIMNVLETLPITNKTVLKTSKVLDRVEKWKNLNLESRLEKKQAKAEKKKNKKHEMIVDENQPKDENVVDDLSQKPDEKDKLTTLMLQVKEVASELLEKWEALKEDFKIPKKQKQEIMIVHEREADNDSWDEDSQRNDILSQDRFKNRFGDDPNQSGINKTVNVNSYKKQIDPIVSKQQRRHMFEMKMAQIDTEKRMMMLHENNCAIFGLNPQTTNPLDVPVRVNRVTGEYNTIDGRIAPPPPNHYQFKYEPLTLSTNPDDYFLPPIDLPEQWRFAIDVYGRIYYYHEKIRQSQWEAPIKILPLRVNVEGENESPDSDESTTETEDSEEEELRELLEMLKRKKQLPQEQQPNVNPSTLQTGDTDEDDLEKKIMSNMMKNPVDQPLKLSQSPQKRLTKKRSGLTTMQFIRPRTEADKIYGRAESKRYKELKEKLRQRKRRILKGEPGNESSEDEDVPLDDSVVSGKFVDELDILEKSELEALRNKKEMEKKAKKTKPVVLDQAEIRRQFRDEMLKEIAKFLQPYRDESCENGRILNDSDFNSLVSKLTYSVLTKESKHCHGTNSMLKATESVKGKTKEYIKKYMGKFEGPYQRKEDEQDYANILNKF</sequence>
<evidence type="ECO:0000256" key="11">
    <source>
        <dbReference type="SAM" id="MobiDB-lite"/>
    </source>
</evidence>
<evidence type="ECO:0000259" key="12">
    <source>
        <dbReference type="PROSITE" id="PS50020"/>
    </source>
</evidence>
<evidence type="ECO:0000256" key="8">
    <source>
        <dbReference type="ARBA" id="ARBA00023015"/>
    </source>
</evidence>
<dbReference type="SUPFAM" id="SSF82199">
    <property type="entry name" value="SET domain"/>
    <property type="match status" value="1"/>
</dbReference>
<dbReference type="Gene3D" id="1.10.1740.100">
    <property type="entry name" value="Set2, Rpb1 interacting domain"/>
    <property type="match status" value="1"/>
</dbReference>
<feature type="region of interest" description="Disordered" evidence="11">
    <location>
        <begin position="1054"/>
        <end position="1110"/>
    </location>
</feature>
<reference evidence="16 17" key="1">
    <citation type="submission" date="2015-04" db="EMBL/GenBank/DDBJ databases">
        <authorList>
            <person name="Syromyatnikov M.Y."/>
            <person name="Popov V.N."/>
        </authorList>
    </citation>
    <scope>NUCLEOTIDE SEQUENCE [LARGE SCALE GENOMIC DNA]</scope>
</reference>
<dbReference type="PROSITE" id="PS51215">
    <property type="entry name" value="AWS"/>
    <property type="match status" value="1"/>
</dbReference>
<organism evidence="16 17">
    <name type="scientific">Clunio marinus</name>
    <dbReference type="NCBI Taxonomy" id="568069"/>
    <lineage>
        <taxon>Eukaryota</taxon>
        <taxon>Metazoa</taxon>
        <taxon>Ecdysozoa</taxon>
        <taxon>Arthropoda</taxon>
        <taxon>Hexapoda</taxon>
        <taxon>Insecta</taxon>
        <taxon>Pterygota</taxon>
        <taxon>Neoptera</taxon>
        <taxon>Endopterygota</taxon>
        <taxon>Diptera</taxon>
        <taxon>Nematocera</taxon>
        <taxon>Chironomoidea</taxon>
        <taxon>Chironomidae</taxon>
        <taxon>Clunio</taxon>
    </lineage>
</organism>
<dbReference type="InterPro" id="IPR003616">
    <property type="entry name" value="Post-SET_dom"/>
</dbReference>
<dbReference type="PROSITE" id="PS50868">
    <property type="entry name" value="POST_SET"/>
    <property type="match status" value="1"/>
</dbReference>
<accession>A0A1J1IHM6</accession>
<dbReference type="InterPro" id="IPR038190">
    <property type="entry name" value="SRI_sf"/>
</dbReference>
<dbReference type="InterPro" id="IPR046341">
    <property type="entry name" value="SET_dom_sf"/>
</dbReference>
<feature type="compositionally biased region" description="Polar residues" evidence="11">
    <location>
        <begin position="1092"/>
        <end position="1107"/>
    </location>
</feature>
<feature type="compositionally biased region" description="Basic and acidic residues" evidence="11">
    <location>
        <begin position="800"/>
        <end position="821"/>
    </location>
</feature>
<feature type="region of interest" description="Disordered" evidence="11">
    <location>
        <begin position="1183"/>
        <end position="1203"/>
    </location>
</feature>
<dbReference type="GO" id="GO:0032259">
    <property type="term" value="P:methylation"/>
    <property type="evidence" value="ECO:0007669"/>
    <property type="project" value="UniProtKB-KW"/>
</dbReference>
<evidence type="ECO:0000256" key="2">
    <source>
        <dbReference type="ARBA" id="ARBA00004286"/>
    </source>
</evidence>
<dbReference type="GO" id="GO:0005694">
    <property type="term" value="C:chromosome"/>
    <property type="evidence" value="ECO:0007669"/>
    <property type="project" value="UniProtKB-SubCell"/>
</dbReference>
<keyword evidence="5" id="KW-0489">Methyltransferase</keyword>
<feature type="region of interest" description="Disordered" evidence="11">
    <location>
        <begin position="1123"/>
        <end position="1146"/>
    </location>
</feature>
<evidence type="ECO:0000256" key="7">
    <source>
        <dbReference type="ARBA" id="ARBA00022691"/>
    </source>
</evidence>
<feature type="compositionally biased region" description="Basic residues" evidence="11">
    <location>
        <begin position="603"/>
        <end position="612"/>
    </location>
</feature>
<dbReference type="Pfam" id="PF17907">
    <property type="entry name" value="AWS"/>
    <property type="match status" value="1"/>
</dbReference>
<comment type="subcellular location">
    <subcellularLocation>
        <location evidence="2">Chromosome</location>
    </subcellularLocation>
    <subcellularLocation>
        <location evidence="1">Nucleus</location>
    </subcellularLocation>
</comment>
<dbReference type="EMBL" id="CVRI01000052">
    <property type="protein sequence ID" value="CRK99723.1"/>
    <property type="molecule type" value="Genomic_DNA"/>
</dbReference>
<name>A0A1J1IHM6_9DIPT</name>
<dbReference type="PANTHER" id="PTHR46711:SF1">
    <property type="entry name" value="HISTONE-LYSINE N-METHYLTRANSFERASE SETD2"/>
    <property type="match status" value="1"/>
</dbReference>
<feature type="domain" description="SET" evidence="13">
    <location>
        <begin position="439"/>
        <end position="556"/>
    </location>
</feature>
<evidence type="ECO:0000313" key="17">
    <source>
        <dbReference type="Proteomes" id="UP000183832"/>
    </source>
</evidence>
<evidence type="ECO:0000256" key="5">
    <source>
        <dbReference type="ARBA" id="ARBA00022603"/>
    </source>
</evidence>
<dbReference type="InterPro" id="IPR036020">
    <property type="entry name" value="WW_dom_sf"/>
</dbReference>
<dbReference type="SMART" id="SM00570">
    <property type="entry name" value="AWS"/>
    <property type="match status" value="1"/>
</dbReference>
<dbReference type="SMART" id="SM00456">
    <property type="entry name" value="WW"/>
    <property type="match status" value="1"/>
</dbReference>
<dbReference type="OrthoDB" id="308383at2759"/>
<dbReference type="GO" id="GO:0005634">
    <property type="term" value="C:nucleus"/>
    <property type="evidence" value="ECO:0007669"/>
    <property type="project" value="UniProtKB-SubCell"/>
</dbReference>
<dbReference type="SUPFAM" id="SSF51045">
    <property type="entry name" value="WW domain"/>
    <property type="match status" value="1"/>
</dbReference>
<evidence type="ECO:0000256" key="10">
    <source>
        <dbReference type="ARBA" id="ARBA00023242"/>
    </source>
</evidence>
<protein>
    <recommendedName>
        <fullName evidence="3">[histone H3]-lysine(36) N-trimethyltransferase</fullName>
        <ecNumber evidence="3">2.1.1.359</ecNumber>
    </recommendedName>
</protein>
<feature type="region of interest" description="Disordered" evidence="11">
    <location>
        <begin position="1"/>
        <end position="33"/>
    </location>
</feature>
<evidence type="ECO:0000256" key="9">
    <source>
        <dbReference type="ARBA" id="ARBA00023163"/>
    </source>
</evidence>
<feature type="domain" description="Post-SET" evidence="14">
    <location>
        <begin position="563"/>
        <end position="579"/>
    </location>
</feature>